<dbReference type="Pfam" id="PF20151">
    <property type="entry name" value="DUF6533"/>
    <property type="match status" value="1"/>
</dbReference>
<name>A0AAD7TZ63_9APHY</name>
<feature type="transmembrane region" description="Helical" evidence="1">
    <location>
        <begin position="55"/>
        <end position="77"/>
    </location>
</feature>
<accession>A0AAD7TZ63</accession>
<dbReference type="AlphaFoldDB" id="A0AAD7TZ63"/>
<keyword evidence="4" id="KW-1185">Reference proteome</keyword>
<organism evidence="3 4">
    <name type="scientific">Trametes cubensis</name>
    <dbReference type="NCBI Taxonomy" id="1111947"/>
    <lineage>
        <taxon>Eukaryota</taxon>
        <taxon>Fungi</taxon>
        <taxon>Dikarya</taxon>
        <taxon>Basidiomycota</taxon>
        <taxon>Agaricomycotina</taxon>
        <taxon>Agaricomycetes</taxon>
        <taxon>Polyporales</taxon>
        <taxon>Polyporaceae</taxon>
        <taxon>Trametes</taxon>
    </lineage>
</organism>
<reference evidence="3" key="1">
    <citation type="submission" date="2022-11" db="EMBL/GenBank/DDBJ databases">
        <title>Genome Sequence of Cubamyces cubensis.</title>
        <authorList>
            <person name="Buettner E."/>
        </authorList>
    </citation>
    <scope>NUCLEOTIDE SEQUENCE</scope>
    <source>
        <strain evidence="3">MPL-01</strain>
    </source>
</reference>
<evidence type="ECO:0000313" key="4">
    <source>
        <dbReference type="Proteomes" id="UP001215151"/>
    </source>
</evidence>
<evidence type="ECO:0000256" key="1">
    <source>
        <dbReference type="SAM" id="Phobius"/>
    </source>
</evidence>
<protein>
    <recommendedName>
        <fullName evidence="2">DUF6533 domain-containing protein</fullName>
    </recommendedName>
</protein>
<keyword evidence="1" id="KW-0472">Membrane</keyword>
<comment type="caution">
    <text evidence="3">The sequence shown here is derived from an EMBL/GenBank/DDBJ whole genome shotgun (WGS) entry which is preliminary data.</text>
</comment>
<feature type="domain" description="DUF6533" evidence="2">
    <location>
        <begin position="22"/>
        <end position="66"/>
    </location>
</feature>
<feature type="transmembrane region" description="Helical" evidence="1">
    <location>
        <begin position="97"/>
        <end position="118"/>
    </location>
</feature>
<feature type="transmembrane region" description="Helical" evidence="1">
    <location>
        <begin position="12"/>
        <end position="35"/>
    </location>
</feature>
<proteinExistence type="predicted"/>
<feature type="transmembrane region" description="Helical" evidence="1">
    <location>
        <begin position="174"/>
        <end position="197"/>
    </location>
</feature>
<dbReference type="Proteomes" id="UP001215151">
    <property type="component" value="Unassembled WGS sequence"/>
</dbReference>
<gene>
    <name evidence="3" type="ORF">ONZ51_g2700</name>
</gene>
<feature type="transmembrane region" description="Helical" evidence="1">
    <location>
        <begin position="130"/>
        <end position="154"/>
    </location>
</feature>
<dbReference type="InterPro" id="IPR045340">
    <property type="entry name" value="DUF6533"/>
</dbReference>
<dbReference type="EMBL" id="JAPEVG010000043">
    <property type="protein sequence ID" value="KAJ8489861.1"/>
    <property type="molecule type" value="Genomic_DNA"/>
</dbReference>
<evidence type="ECO:0000313" key="3">
    <source>
        <dbReference type="EMBL" id="KAJ8489861.1"/>
    </source>
</evidence>
<sequence length="354" mass="38597">MDPAQVSEIIAIYQSTQSTTFCVAALIALAVYSWFINLNDELSLFWPCPTKGVSLLYFAIRYLPFFEPVLSMITAYPMSDEWLAMSIHPDLGFRCDLILRVGQVLTLAVYIAPTIFSANRAYALSEQTRFIYCVVLILSLAPFFVNLISSIVWVKSANLPPPLFCSQENLTPAPISLISETQLSLIIADLVVILVTWRATYKVIKETGGLLKTSITQVLLFNVLMQRPVNQSALAAQYLPNYPDRSLRTSLHTSALEPVRPGTRLTHIPSQITTFGDVSYVPAFLDLLMSILNADFLLNLQKAASSSSSSYADSAQLGSGGLPSLNFAAISQSNHAGFAADADDVSLPEASPGA</sequence>
<evidence type="ECO:0000259" key="2">
    <source>
        <dbReference type="Pfam" id="PF20151"/>
    </source>
</evidence>
<keyword evidence="1" id="KW-0812">Transmembrane</keyword>
<keyword evidence="1" id="KW-1133">Transmembrane helix</keyword>